<organism evidence="2">
    <name type="scientific">Thiothrix subterranea</name>
    <dbReference type="NCBI Taxonomy" id="2735563"/>
    <lineage>
        <taxon>Bacteria</taxon>
        <taxon>Pseudomonadati</taxon>
        <taxon>Pseudomonadota</taxon>
        <taxon>Gammaproteobacteria</taxon>
        <taxon>Thiotrichales</taxon>
        <taxon>Thiotrichaceae</taxon>
        <taxon>Thiothrix</taxon>
    </lineage>
</organism>
<dbReference type="Proteomes" id="UP001223336">
    <property type="component" value="Unassembled WGS sequence"/>
</dbReference>
<dbReference type="EMBL" id="CP133217">
    <property type="protein sequence ID" value="WML86657.1"/>
    <property type="molecule type" value="Genomic_DNA"/>
</dbReference>
<keyword evidence="3" id="KW-1185">Reference proteome</keyword>
<dbReference type="RefSeq" id="WP_308134002.1">
    <property type="nucleotide sequence ID" value="NZ_CP133197.1"/>
</dbReference>
<accession>A0AA51MQK9</accession>
<dbReference type="Pfam" id="PF08747">
    <property type="entry name" value="BrxB"/>
    <property type="match status" value="1"/>
</dbReference>
<dbReference type="Proteomes" id="UP001229862">
    <property type="component" value="Chromosome"/>
</dbReference>
<sequence>MHNLTYLQNRLDLILKRLEDPRFLRNDGLGNEIGFWLFDYPPEYEVQVRQHITLLVDKLEKRSRRFACVNIFQMLIGLLESRGLLERTFERERQVGTDTLRKTLAGPLSQDKVARYMTEHILPEKQEFVILWGLGSAWPLVRGHELLSALQDVMDKTPLLLFYPGTYSGQDLHPFGLVESRNYYRAFKLVPEDGKTA</sequence>
<reference evidence="2 3" key="1">
    <citation type="submission" date="2023-08" db="EMBL/GenBank/DDBJ databases">
        <title>New molecular markers tilS and rpoB for phylogenetic and monitoring studies of the genus Thiothrix biodiversity.</title>
        <authorList>
            <person name="Ravin N.V."/>
            <person name="Smolyakov D."/>
            <person name="Markov N.D."/>
            <person name="Beletsky A.V."/>
            <person name="Mardanov A.V."/>
            <person name="Rudenko T.S."/>
            <person name="Grabovich M.Y."/>
        </authorList>
    </citation>
    <scope>NUCLEOTIDE SEQUENCE</scope>
    <source>
        <strain evidence="2">DNT52</strain>
        <strain evidence="1 3">H33</strain>
    </source>
</reference>
<evidence type="ECO:0000313" key="3">
    <source>
        <dbReference type="Proteomes" id="UP001223336"/>
    </source>
</evidence>
<gene>
    <name evidence="1" type="ORF">RCC75_05060</name>
    <name evidence="2" type="ORF">RCG00_20520</name>
</gene>
<evidence type="ECO:0000313" key="2">
    <source>
        <dbReference type="EMBL" id="WML86657.1"/>
    </source>
</evidence>
<dbReference type="EMBL" id="JAVFKN010000004">
    <property type="protein sequence ID" value="MDQ5767884.1"/>
    <property type="molecule type" value="Genomic_DNA"/>
</dbReference>
<dbReference type="InterPro" id="IPR014858">
    <property type="entry name" value="BrxB"/>
</dbReference>
<protein>
    <submittedName>
        <fullName evidence="2">DUF1788 domain-containing protein</fullName>
    </submittedName>
</protein>
<proteinExistence type="predicted"/>
<dbReference type="AlphaFoldDB" id="A0AA51MQK9"/>
<name>A0AA51MQK9_9GAMM</name>
<evidence type="ECO:0000313" key="1">
    <source>
        <dbReference type="EMBL" id="MDQ5767884.1"/>
    </source>
</evidence>